<evidence type="ECO:0000313" key="11">
    <source>
        <dbReference type="Proteomes" id="UP001161247"/>
    </source>
</evidence>
<dbReference type="Pfam" id="PF00153">
    <property type="entry name" value="Mito_carr"/>
    <property type="match status" value="1"/>
</dbReference>
<evidence type="ECO:0000256" key="5">
    <source>
        <dbReference type="ARBA" id="ARBA00022737"/>
    </source>
</evidence>
<keyword evidence="4 8" id="KW-0812">Transmembrane</keyword>
<keyword evidence="3 9" id="KW-0813">Transport</keyword>
<evidence type="ECO:0000256" key="3">
    <source>
        <dbReference type="ARBA" id="ARBA00022448"/>
    </source>
</evidence>
<dbReference type="Proteomes" id="UP001161247">
    <property type="component" value="Chromosome 5"/>
</dbReference>
<dbReference type="InterPro" id="IPR018108">
    <property type="entry name" value="MCP_transmembrane"/>
</dbReference>
<evidence type="ECO:0000256" key="7">
    <source>
        <dbReference type="ARBA" id="ARBA00023136"/>
    </source>
</evidence>
<evidence type="ECO:0000256" key="1">
    <source>
        <dbReference type="ARBA" id="ARBA00004141"/>
    </source>
</evidence>
<evidence type="ECO:0000256" key="8">
    <source>
        <dbReference type="PROSITE-ProRule" id="PRU00282"/>
    </source>
</evidence>
<dbReference type="PROSITE" id="PS50920">
    <property type="entry name" value="SOLCAR"/>
    <property type="match status" value="1"/>
</dbReference>
<dbReference type="SUPFAM" id="SSF103506">
    <property type="entry name" value="Mitochondrial carrier"/>
    <property type="match status" value="1"/>
</dbReference>
<comment type="similarity">
    <text evidence="2 9">Belongs to the mitochondrial carrier (TC 2.A.29) family.</text>
</comment>
<accession>A0AAV1DMH0</accession>
<reference evidence="10" key="1">
    <citation type="submission" date="2023-03" db="EMBL/GenBank/DDBJ databases">
        <authorList>
            <person name="Julca I."/>
        </authorList>
    </citation>
    <scope>NUCLEOTIDE SEQUENCE</scope>
</reference>
<sequence length="338" mass="37777">MQENRGGSDGSVVECWGSPPNIPAASTVNNPDGFSRGNNTKAIWPNVKPFFNGFLAGQITALQMISVNWGHKKALDHMETFRNHPHFAQMKASWSTYQKRIPALLLLQATYTTARFGLFDYLTEKVKAANHGIPLSLYQEACCGLISGGFASFISYPLAVADASILVGNSLQSVKPNLNLRSVLFNQYLMVKNEGMLALWKGSYRCVTRCMFFNMGLLPSYHRSYSYFRESVGLDKTQAILGAGIVSAFIGTACSSSWSHISTLAHFINSESGKKCSYRDFLFLVAHHLRPGGKFKFYSGILKEFGWRTPVTLVRRPSKLQLCIWIRMYSCIFHLFSS</sequence>
<dbReference type="InterPro" id="IPR023395">
    <property type="entry name" value="MCP_dom_sf"/>
</dbReference>
<evidence type="ECO:0000256" key="2">
    <source>
        <dbReference type="ARBA" id="ARBA00006375"/>
    </source>
</evidence>
<name>A0AAV1DMH0_OLDCO</name>
<dbReference type="GO" id="GO:0016020">
    <property type="term" value="C:membrane"/>
    <property type="evidence" value="ECO:0007669"/>
    <property type="project" value="UniProtKB-SubCell"/>
</dbReference>
<dbReference type="Gene3D" id="1.50.40.10">
    <property type="entry name" value="Mitochondrial carrier domain"/>
    <property type="match status" value="1"/>
</dbReference>
<dbReference type="EMBL" id="OX459122">
    <property type="protein sequence ID" value="CAI9107972.1"/>
    <property type="molecule type" value="Genomic_DNA"/>
</dbReference>
<dbReference type="AlphaFoldDB" id="A0AAV1DMH0"/>
<protein>
    <submittedName>
        <fullName evidence="10">OLC1v1007470C3</fullName>
    </submittedName>
</protein>
<evidence type="ECO:0000256" key="9">
    <source>
        <dbReference type="RuleBase" id="RU000488"/>
    </source>
</evidence>
<evidence type="ECO:0000256" key="4">
    <source>
        <dbReference type="ARBA" id="ARBA00022692"/>
    </source>
</evidence>
<keyword evidence="6" id="KW-1133">Transmembrane helix</keyword>
<feature type="repeat" description="Solcar" evidence="8">
    <location>
        <begin position="135"/>
        <end position="227"/>
    </location>
</feature>
<organism evidence="10 11">
    <name type="scientific">Oldenlandia corymbosa var. corymbosa</name>
    <dbReference type="NCBI Taxonomy" id="529605"/>
    <lineage>
        <taxon>Eukaryota</taxon>
        <taxon>Viridiplantae</taxon>
        <taxon>Streptophyta</taxon>
        <taxon>Embryophyta</taxon>
        <taxon>Tracheophyta</taxon>
        <taxon>Spermatophyta</taxon>
        <taxon>Magnoliopsida</taxon>
        <taxon>eudicotyledons</taxon>
        <taxon>Gunneridae</taxon>
        <taxon>Pentapetalae</taxon>
        <taxon>asterids</taxon>
        <taxon>lamiids</taxon>
        <taxon>Gentianales</taxon>
        <taxon>Rubiaceae</taxon>
        <taxon>Rubioideae</taxon>
        <taxon>Spermacoceae</taxon>
        <taxon>Hedyotis-Oldenlandia complex</taxon>
        <taxon>Oldenlandia</taxon>
    </lineage>
</organism>
<comment type="subcellular location">
    <subcellularLocation>
        <location evidence="1">Membrane</location>
        <topology evidence="1">Multi-pass membrane protein</topology>
    </subcellularLocation>
</comment>
<keyword evidence="7 8" id="KW-0472">Membrane</keyword>
<dbReference type="InterPro" id="IPR050391">
    <property type="entry name" value="Mito_Metabolite_Transporter"/>
</dbReference>
<keyword evidence="11" id="KW-1185">Reference proteome</keyword>
<evidence type="ECO:0000256" key="6">
    <source>
        <dbReference type="ARBA" id="ARBA00022989"/>
    </source>
</evidence>
<gene>
    <name evidence="10" type="ORF">OLC1_LOCUS16156</name>
</gene>
<evidence type="ECO:0000313" key="10">
    <source>
        <dbReference type="EMBL" id="CAI9107972.1"/>
    </source>
</evidence>
<keyword evidence="5" id="KW-0677">Repeat</keyword>
<proteinExistence type="inferred from homology"/>
<dbReference type="PANTHER" id="PTHR45618">
    <property type="entry name" value="MITOCHONDRIAL DICARBOXYLATE CARRIER-RELATED"/>
    <property type="match status" value="1"/>
</dbReference>